<comment type="subcellular location">
    <subcellularLocation>
        <location evidence="1">Membrane</location>
        <topology evidence="1">Multi-pass membrane protein</topology>
    </subcellularLocation>
</comment>
<keyword evidence="7" id="KW-1185">Reference proteome</keyword>
<evidence type="ECO:0000256" key="1">
    <source>
        <dbReference type="ARBA" id="ARBA00004141"/>
    </source>
</evidence>
<feature type="transmembrane region" description="Helical" evidence="5">
    <location>
        <begin position="89"/>
        <end position="106"/>
    </location>
</feature>
<evidence type="ECO:0000256" key="5">
    <source>
        <dbReference type="SAM" id="Phobius"/>
    </source>
</evidence>
<reference evidence="6" key="1">
    <citation type="journal article" date="2023" name="Insect Mol. Biol.">
        <title>Genome sequencing provides insights into the evolution of gene families encoding plant cell wall-degrading enzymes in longhorned beetles.</title>
        <authorList>
            <person name="Shin N.R."/>
            <person name="Okamura Y."/>
            <person name="Kirsch R."/>
            <person name="Pauchet Y."/>
        </authorList>
    </citation>
    <scope>NUCLEOTIDE SEQUENCE</scope>
    <source>
        <strain evidence="6">MMC_N1</strain>
    </source>
</reference>
<name>A0ABQ9J7F0_9CUCU</name>
<evidence type="ECO:0000256" key="2">
    <source>
        <dbReference type="ARBA" id="ARBA00022692"/>
    </source>
</evidence>
<accession>A0ABQ9J7F0</accession>
<dbReference type="EMBL" id="JAPWTJ010001179">
    <property type="protein sequence ID" value="KAJ8973432.1"/>
    <property type="molecule type" value="Genomic_DNA"/>
</dbReference>
<protein>
    <recommendedName>
        <fullName evidence="8">Transmembrane protein 184C</fullName>
    </recommendedName>
</protein>
<evidence type="ECO:0000313" key="6">
    <source>
        <dbReference type="EMBL" id="KAJ8973432.1"/>
    </source>
</evidence>
<proteinExistence type="predicted"/>
<organism evidence="6 7">
    <name type="scientific">Molorchus minor</name>
    <dbReference type="NCBI Taxonomy" id="1323400"/>
    <lineage>
        <taxon>Eukaryota</taxon>
        <taxon>Metazoa</taxon>
        <taxon>Ecdysozoa</taxon>
        <taxon>Arthropoda</taxon>
        <taxon>Hexapoda</taxon>
        <taxon>Insecta</taxon>
        <taxon>Pterygota</taxon>
        <taxon>Neoptera</taxon>
        <taxon>Endopterygota</taxon>
        <taxon>Coleoptera</taxon>
        <taxon>Polyphaga</taxon>
        <taxon>Cucujiformia</taxon>
        <taxon>Chrysomeloidea</taxon>
        <taxon>Cerambycidae</taxon>
        <taxon>Lamiinae</taxon>
        <taxon>Monochamini</taxon>
        <taxon>Molorchus</taxon>
    </lineage>
</organism>
<keyword evidence="3 5" id="KW-1133">Transmembrane helix</keyword>
<comment type="caution">
    <text evidence="6">The sequence shown here is derived from an EMBL/GenBank/DDBJ whole genome shotgun (WGS) entry which is preliminary data.</text>
</comment>
<evidence type="ECO:0008006" key="8">
    <source>
        <dbReference type="Google" id="ProtNLM"/>
    </source>
</evidence>
<keyword evidence="2 5" id="KW-0812">Transmembrane</keyword>
<dbReference type="InterPro" id="IPR005178">
    <property type="entry name" value="Ostalpha/TMEM184C"/>
</dbReference>
<feature type="transmembrane region" description="Helical" evidence="5">
    <location>
        <begin position="247"/>
        <end position="265"/>
    </location>
</feature>
<dbReference type="Pfam" id="PF03619">
    <property type="entry name" value="Solute_trans_a"/>
    <property type="match status" value="1"/>
</dbReference>
<evidence type="ECO:0000256" key="4">
    <source>
        <dbReference type="ARBA" id="ARBA00023136"/>
    </source>
</evidence>
<dbReference type="SMART" id="SM01417">
    <property type="entry name" value="Solute_trans_a"/>
    <property type="match status" value="1"/>
</dbReference>
<dbReference type="Proteomes" id="UP001162164">
    <property type="component" value="Unassembled WGS sequence"/>
</dbReference>
<feature type="non-terminal residue" evidence="6">
    <location>
        <position position="461"/>
    </location>
</feature>
<feature type="transmembrane region" description="Helical" evidence="5">
    <location>
        <begin position="203"/>
        <end position="226"/>
    </location>
</feature>
<evidence type="ECO:0000256" key="3">
    <source>
        <dbReference type="ARBA" id="ARBA00022989"/>
    </source>
</evidence>
<dbReference type="PANTHER" id="PTHR23423">
    <property type="entry name" value="ORGANIC SOLUTE TRANSPORTER-RELATED"/>
    <property type="match status" value="1"/>
</dbReference>
<sequence>MCLEKCLECLSRWRLWIRPLFILLYAFAALVFVPLFLVKSVRDGFNKHDQEILIAGIFVWVAIPLSFWEIIQHVIHYTQPKLQKHIIRILWMVPIYAINAWLGLIYPKESVYVDSLRECYEAYVIYNFMKFLLNYLNMEMDLEASLELKPQVKHIFPLCCLPDWEMGRGIRTYLQTWNFAIYCCTICKVCRVYGDGQFKGNVAFPYLVAVNNISQFIAMYCLVMFYKASLAELRPMKPFPKFLCIKAVVFFSFFQGVLIALLVYLDVITPYPNSPDDGLNLSTRLQDFLICIEMCLAAIAHHFCFSCEPYVRPGSTSQSCCAAFLAMWDISDVRTDIREHLGIVSSSISRRLRGRSMYTIPRERTNIPIWYLPEAPKVPPTPVFTKPKLMNYLLTMVQSVLVSRPKFTTPDTSHSMNFYVHQIFYLSRLLKINCKLIKKKEIPNFVLTEKNYYIVFYLVFE</sequence>
<gene>
    <name evidence="6" type="ORF">NQ317_016715</name>
</gene>
<evidence type="ECO:0000313" key="7">
    <source>
        <dbReference type="Proteomes" id="UP001162164"/>
    </source>
</evidence>
<feature type="transmembrane region" description="Helical" evidence="5">
    <location>
        <begin position="20"/>
        <end position="38"/>
    </location>
</feature>
<keyword evidence="4 5" id="KW-0472">Membrane</keyword>
<feature type="transmembrane region" description="Helical" evidence="5">
    <location>
        <begin position="50"/>
        <end position="68"/>
    </location>
</feature>